<feature type="transmembrane region" description="Helical" evidence="3">
    <location>
        <begin position="345"/>
        <end position="365"/>
    </location>
</feature>
<feature type="transmembrane region" description="Helical" evidence="3">
    <location>
        <begin position="82"/>
        <end position="102"/>
    </location>
</feature>
<feature type="transmembrane region" description="Helical" evidence="3">
    <location>
        <begin position="146"/>
        <end position="166"/>
    </location>
</feature>
<comment type="subcellular location">
    <subcellularLocation>
        <location evidence="1">Membrane</location>
        <topology evidence="1">Multi-pass membrane protein</topology>
    </subcellularLocation>
</comment>
<dbReference type="Proteomes" id="UP001244011">
    <property type="component" value="Unassembled WGS sequence"/>
</dbReference>
<proteinExistence type="inferred from homology"/>
<dbReference type="GeneID" id="85313483"/>
<dbReference type="PROSITE" id="PS50850">
    <property type="entry name" value="MFS"/>
    <property type="match status" value="1"/>
</dbReference>
<dbReference type="AlphaFoldDB" id="A0AAJ0BTD8"/>
<dbReference type="GO" id="GO:0016020">
    <property type="term" value="C:membrane"/>
    <property type="evidence" value="ECO:0007669"/>
    <property type="project" value="UniProtKB-SubCell"/>
</dbReference>
<feature type="transmembrane region" description="Helical" evidence="3">
    <location>
        <begin position="114"/>
        <end position="134"/>
    </location>
</feature>
<dbReference type="SUPFAM" id="SSF103473">
    <property type="entry name" value="MFS general substrate transporter"/>
    <property type="match status" value="1"/>
</dbReference>
<dbReference type="EMBL" id="MU839034">
    <property type="protein sequence ID" value="KAK1762769.1"/>
    <property type="molecule type" value="Genomic_DNA"/>
</dbReference>
<keyword evidence="6" id="KW-1185">Reference proteome</keyword>
<organism evidence="5 6">
    <name type="scientific">Phialemonium atrogriseum</name>
    <dbReference type="NCBI Taxonomy" id="1093897"/>
    <lineage>
        <taxon>Eukaryota</taxon>
        <taxon>Fungi</taxon>
        <taxon>Dikarya</taxon>
        <taxon>Ascomycota</taxon>
        <taxon>Pezizomycotina</taxon>
        <taxon>Sordariomycetes</taxon>
        <taxon>Sordariomycetidae</taxon>
        <taxon>Cephalothecales</taxon>
        <taxon>Cephalothecaceae</taxon>
        <taxon>Phialemonium</taxon>
    </lineage>
</organism>
<comment type="caution">
    <text evidence="5">The sequence shown here is derived from an EMBL/GenBank/DDBJ whole genome shotgun (WGS) entry which is preliminary data.</text>
</comment>
<name>A0AAJ0BTD8_9PEZI</name>
<evidence type="ECO:0000256" key="2">
    <source>
        <dbReference type="ARBA" id="ARBA00006727"/>
    </source>
</evidence>
<evidence type="ECO:0000259" key="4">
    <source>
        <dbReference type="PROSITE" id="PS50850"/>
    </source>
</evidence>
<reference evidence="5" key="1">
    <citation type="submission" date="2023-06" db="EMBL/GenBank/DDBJ databases">
        <title>Genome-scale phylogeny and comparative genomics of the fungal order Sordariales.</title>
        <authorList>
            <consortium name="Lawrence Berkeley National Laboratory"/>
            <person name="Hensen N."/>
            <person name="Bonometti L."/>
            <person name="Westerberg I."/>
            <person name="Brannstrom I.O."/>
            <person name="Guillou S."/>
            <person name="Cros-Aarteil S."/>
            <person name="Calhoun S."/>
            <person name="Haridas S."/>
            <person name="Kuo A."/>
            <person name="Mondo S."/>
            <person name="Pangilinan J."/>
            <person name="Riley R."/>
            <person name="Labutti K."/>
            <person name="Andreopoulos B."/>
            <person name="Lipzen A."/>
            <person name="Chen C."/>
            <person name="Yanf M."/>
            <person name="Daum C."/>
            <person name="Ng V."/>
            <person name="Clum A."/>
            <person name="Steindorff A."/>
            <person name="Ohm R."/>
            <person name="Martin F."/>
            <person name="Silar P."/>
            <person name="Natvig D."/>
            <person name="Lalanne C."/>
            <person name="Gautier V."/>
            <person name="Ament-Velasquez S.L."/>
            <person name="Kruys A."/>
            <person name="Hutchinson M.I."/>
            <person name="Powell A.J."/>
            <person name="Barry K."/>
            <person name="Miller A.N."/>
            <person name="Grigoriev I.V."/>
            <person name="Debuchy R."/>
            <person name="Gladieux P."/>
            <person name="Thoren M.H."/>
            <person name="Johannesson H."/>
        </authorList>
    </citation>
    <scope>NUCLEOTIDE SEQUENCE</scope>
    <source>
        <strain evidence="5">8032-3</strain>
    </source>
</reference>
<feature type="domain" description="Major facilitator superfamily (MFS) profile" evidence="4">
    <location>
        <begin position="1"/>
        <end position="372"/>
    </location>
</feature>
<accession>A0AAJ0BTD8</accession>
<dbReference type="InterPro" id="IPR036259">
    <property type="entry name" value="MFS_trans_sf"/>
</dbReference>
<evidence type="ECO:0000256" key="1">
    <source>
        <dbReference type="ARBA" id="ARBA00004141"/>
    </source>
</evidence>
<gene>
    <name evidence="5" type="ORF">QBC33DRAFT_563570</name>
</gene>
<feature type="transmembrane region" description="Helical" evidence="3">
    <location>
        <begin position="313"/>
        <end position="333"/>
    </location>
</feature>
<dbReference type="PANTHER" id="PTHR11360">
    <property type="entry name" value="MONOCARBOXYLATE TRANSPORTER"/>
    <property type="match status" value="1"/>
</dbReference>
<feature type="transmembrane region" description="Helical" evidence="3">
    <location>
        <begin position="217"/>
        <end position="241"/>
    </location>
</feature>
<dbReference type="GO" id="GO:0022857">
    <property type="term" value="F:transmembrane transporter activity"/>
    <property type="evidence" value="ECO:0007669"/>
    <property type="project" value="InterPro"/>
</dbReference>
<feature type="transmembrane region" description="Helical" evidence="3">
    <location>
        <begin position="58"/>
        <end position="76"/>
    </location>
</feature>
<dbReference type="RefSeq" id="XP_060278982.1">
    <property type="nucleotide sequence ID" value="XM_060430296.1"/>
</dbReference>
<dbReference type="InterPro" id="IPR050327">
    <property type="entry name" value="Proton-linked_MCT"/>
</dbReference>
<dbReference type="InterPro" id="IPR011701">
    <property type="entry name" value="MFS"/>
</dbReference>
<feature type="transmembrane region" description="Helical" evidence="3">
    <location>
        <begin position="187"/>
        <end position="211"/>
    </location>
</feature>
<keyword evidence="3" id="KW-0472">Membrane</keyword>
<comment type="similarity">
    <text evidence="2">Belongs to the major facilitator superfamily. Monocarboxylate porter (TC 2.A.1.13) family.</text>
</comment>
<sequence>MNTWGFINSFGIFQTYYTTALSHSPSDISWIGSIQVFLLFFVGTATGRATDAGYFRQVFFLGSAFQVLGIFATASATSYWQILLSQGVCMGLGNGCLFAPTMTVVSTYFARRRYFAMGLVATGSATGGLVFPSMARQLLPSAGFPWTMRAIGFVQLASLVVANTFLRPRIPPRRTGPLVEWAAFRELEYTFYAAGSFFIFLGVYFAFYYLASFSRDIIGMSYTDSLNLILVINGMGILGRLGPNLLADRVGPINVFIPTAMVAGVCVFCWLAVRDVAGMYVWTVFYGIVGGGIQSLFPAGLSSLTPDLRRAGVRMGMVFTINSFAVLAGPPIAGRLVTAAGGSYVGAQGFAGAALLVGTGFLVAARVVKGRRLGGGWAVKV</sequence>
<feature type="transmembrane region" description="Helical" evidence="3">
    <location>
        <begin position="279"/>
        <end position="301"/>
    </location>
</feature>
<keyword evidence="3" id="KW-0812">Transmembrane</keyword>
<evidence type="ECO:0000313" key="6">
    <source>
        <dbReference type="Proteomes" id="UP001244011"/>
    </source>
</evidence>
<dbReference type="InterPro" id="IPR020846">
    <property type="entry name" value="MFS_dom"/>
</dbReference>
<dbReference type="Pfam" id="PF07690">
    <property type="entry name" value="MFS_1"/>
    <property type="match status" value="1"/>
</dbReference>
<evidence type="ECO:0000313" key="5">
    <source>
        <dbReference type="EMBL" id="KAK1762769.1"/>
    </source>
</evidence>
<feature type="transmembrane region" description="Helical" evidence="3">
    <location>
        <begin position="28"/>
        <end position="46"/>
    </location>
</feature>
<dbReference type="Gene3D" id="1.20.1250.20">
    <property type="entry name" value="MFS general substrate transporter like domains"/>
    <property type="match status" value="2"/>
</dbReference>
<protein>
    <submittedName>
        <fullName evidence="5">MFS general substrate transporter</fullName>
    </submittedName>
</protein>
<keyword evidence="3" id="KW-1133">Transmembrane helix</keyword>
<dbReference type="PANTHER" id="PTHR11360:SF130">
    <property type="entry name" value="MAJOR FACILITATOR SUPERFAMILY (MFS) PROFILE DOMAIN-CONTAINING PROTEIN-RELATED"/>
    <property type="match status" value="1"/>
</dbReference>
<feature type="transmembrane region" description="Helical" evidence="3">
    <location>
        <begin position="253"/>
        <end position="273"/>
    </location>
</feature>
<evidence type="ECO:0000256" key="3">
    <source>
        <dbReference type="SAM" id="Phobius"/>
    </source>
</evidence>